<comment type="subcellular location">
    <subcellularLocation>
        <location evidence="1">Endomembrane system</location>
        <topology evidence="1">Multi-pass membrane protein</topology>
    </subcellularLocation>
</comment>
<evidence type="ECO:0000256" key="5">
    <source>
        <dbReference type="ARBA" id="ARBA00023136"/>
    </source>
</evidence>
<evidence type="ECO:0000313" key="7">
    <source>
        <dbReference type="EMBL" id="KIH57555.1"/>
    </source>
</evidence>
<proteinExistence type="predicted"/>
<evidence type="ECO:0000256" key="4">
    <source>
        <dbReference type="ARBA" id="ARBA00022989"/>
    </source>
</evidence>
<dbReference type="Proteomes" id="UP000054047">
    <property type="component" value="Unassembled WGS sequence"/>
</dbReference>
<dbReference type="InterPro" id="IPR036259">
    <property type="entry name" value="MFS_trans_sf"/>
</dbReference>
<reference evidence="7 8" key="1">
    <citation type="submission" date="2013-12" db="EMBL/GenBank/DDBJ databases">
        <title>Draft genome of the parsitic nematode Ancylostoma duodenale.</title>
        <authorList>
            <person name="Mitreva M."/>
        </authorList>
    </citation>
    <scope>NUCLEOTIDE SEQUENCE [LARGE SCALE GENOMIC DNA]</scope>
    <source>
        <strain evidence="7 8">Zhejiang</strain>
    </source>
</reference>
<evidence type="ECO:0000256" key="2">
    <source>
        <dbReference type="ARBA" id="ARBA00022448"/>
    </source>
</evidence>
<evidence type="ECO:0000313" key="8">
    <source>
        <dbReference type="Proteomes" id="UP000054047"/>
    </source>
</evidence>
<evidence type="ECO:0000256" key="1">
    <source>
        <dbReference type="ARBA" id="ARBA00004127"/>
    </source>
</evidence>
<dbReference type="AlphaFoldDB" id="A0A0C2G999"/>
<keyword evidence="4 6" id="KW-1133">Transmembrane helix</keyword>
<keyword evidence="3 6" id="KW-0812">Transmembrane</keyword>
<dbReference type="GO" id="GO:0022857">
    <property type="term" value="F:transmembrane transporter activity"/>
    <property type="evidence" value="ECO:0007669"/>
    <property type="project" value="InterPro"/>
</dbReference>
<dbReference type="GO" id="GO:0012505">
    <property type="term" value="C:endomembrane system"/>
    <property type="evidence" value="ECO:0007669"/>
    <property type="project" value="UniProtKB-SubCell"/>
</dbReference>
<sequence>NEHRCNNPILGDNRTSAAVVVFNIATENNLRLNNWIIAAILLRSTYTFYVLVFGFAVSVMNIAVTTLYSEIIGPRRQGTLQGIFQLAGSIGRMVAPLLTSFLYTAFGPQVPWITEVALICTTIALWIVFRNKMVPLQIGPKDGISSSKEES</sequence>
<dbReference type="InterPro" id="IPR011701">
    <property type="entry name" value="MFS"/>
</dbReference>
<feature type="non-terminal residue" evidence="7">
    <location>
        <position position="1"/>
    </location>
</feature>
<evidence type="ECO:0000256" key="3">
    <source>
        <dbReference type="ARBA" id="ARBA00022692"/>
    </source>
</evidence>
<dbReference type="InterPro" id="IPR051068">
    <property type="entry name" value="MFS_Domain-Containing_Protein"/>
</dbReference>
<dbReference type="Pfam" id="PF07690">
    <property type="entry name" value="MFS_1"/>
    <property type="match status" value="1"/>
</dbReference>
<accession>A0A0C2G999</accession>
<organism evidence="7 8">
    <name type="scientific">Ancylostoma duodenale</name>
    <dbReference type="NCBI Taxonomy" id="51022"/>
    <lineage>
        <taxon>Eukaryota</taxon>
        <taxon>Metazoa</taxon>
        <taxon>Ecdysozoa</taxon>
        <taxon>Nematoda</taxon>
        <taxon>Chromadorea</taxon>
        <taxon>Rhabditida</taxon>
        <taxon>Rhabditina</taxon>
        <taxon>Rhabditomorpha</taxon>
        <taxon>Strongyloidea</taxon>
        <taxon>Ancylostomatidae</taxon>
        <taxon>Ancylostomatinae</taxon>
        <taxon>Ancylostoma</taxon>
    </lineage>
</organism>
<dbReference type="PANTHER" id="PTHR23510:SF3">
    <property type="entry name" value="MAJOR FACILITATOR SUPERFAMILY DOMAIN-CONTAINING PROTEIN 8"/>
    <property type="match status" value="1"/>
</dbReference>
<dbReference type="OrthoDB" id="370281at2759"/>
<keyword evidence="5 6" id="KW-0472">Membrane</keyword>
<dbReference type="PANTHER" id="PTHR23510">
    <property type="entry name" value="INNER MEMBRANE TRANSPORT PROTEIN YAJR"/>
    <property type="match status" value="1"/>
</dbReference>
<dbReference type="EMBL" id="KN734242">
    <property type="protein sequence ID" value="KIH57555.1"/>
    <property type="molecule type" value="Genomic_DNA"/>
</dbReference>
<keyword evidence="8" id="KW-1185">Reference proteome</keyword>
<feature type="transmembrane region" description="Helical" evidence="6">
    <location>
        <begin position="48"/>
        <end position="71"/>
    </location>
</feature>
<keyword evidence="2" id="KW-0813">Transport</keyword>
<protein>
    <recommendedName>
        <fullName evidence="9">Major facilitator superfamily (MFS) profile domain-containing protein</fullName>
    </recommendedName>
</protein>
<gene>
    <name evidence="7" type="ORF">ANCDUO_12254</name>
</gene>
<evidence type="ECO:0000256" key="6">
    <source>
        <dbReference type="SAM" id="Phobius"/>
    </source>
</evidence>
<dbReference type="GO" id="GO:0005765">
    <property type="term" value="C:lysosomal membrane"/>
    <property type="evidence" value="ECO:0007669"/>
    <property type="project" value="TreeGrafter"/>
</dbReference>
<dbReference type="Gene3D" id="1.20.1250.20">
    <property type="entry name" value="MFS general substrate transporter like domains"/>
    <property type="match status" value="1"/>
</dbReference>
<dbReference type="SUPFAM" id="SSF103473">
    <property type="entry name" value="MFS general substrate transporter"/>
    <property type="match status" value="1"/>
</dbReference>
<feature type="transmembrane region" description="Helical" evidence="6">
    <location>
        <begin position="112"/>
        <end position="129"/>
    </location>
</feature>
<evidence type="ECO:0008006" key="9">
    <source>
        <dbReference type="Google" id="ProtNLM"/>
    </source>
</evidence>
<name>A0A0C2G999_9BILA</name>